<dbReference type="Proteomes" id="UP000653674">
    <property type="component" value="Unassembled WGS sequence"/>
</dbReference>
<dbReference type="InterPro" id="IPR029052">
    <property type="entry name" value="Metallo-depent_PP-like"/>
</dbReference>
<sequence>MDPDKTHRAPGELTADPGDPTPVEPELKPQPPVDDVHPRPTSMRPEQLGFTPRRGVPWLSPTLLAGTAVRVVMAGLFGAYLDKRELQSALHSEIFHEPEGVDQDGELWLDYVADLGDGFNATYSIAYLLAQPQLKVGGEALPRGRALVMGGDQVYPTASGQQYEDRFKGPYESALPQPPLEGVQPGLYAVPGNHDWYDGLTAFLRLFTRGHGKIGGWRTPQTRSYFAIELPHRWWLFAIDAQLDAYIDDPQLSYFREVASRLQPGDRVIMCLPNPTWVAATHDPHAYDTVDYFIRTVIAPTRAQVRLMLSGDLHHYARYTHPDRELITAGGGGAYLYATHRLPERLDVPPKATLVRKKSPSQEYRLAATYPTKSRSRQLAAGVFGRLPWRNPGFASLLGMLHLFLMLAFTGAAQRLSGPLQRLSTIPVVVMAIIVLGATVAFAMPPTAGRRRPKHWALGIGHGVAQIGLGVLGAWTWLALPFHNLSWPLPLVVAVLVYVPVSGLLASEIVAGYLLVASVFDVNLNELFAAQGIVDYKSFLRLHFDVDGTLTIYPIAVDRVGRRWRAAPDTRADKPWIEPVRPLTVRLAEKPIRLS</sequence>
<evidence type="ECO:0000256" key="1">
    <source>
        <dbReference type="SAM" id="MobiDB-lite"/>
    </source>
</evidence>
<evidence type="ECO:0000313" key="4">
    <source>
        <dbReference type="Proteomes" id="UP000653674"/>
    </source>
</evidence>
<dbReference type="PANTHER" id="PTHR34211">
    <property type="entry name" value="CALCINEURIN-LIKE METALLO-PHOSPHOESTERASE SUPERFAMILY PROTEIN"/>
    <property type="match status" value="1"/>
</dbReference>
<feature type="transmembrane region" description="Helical" evidence="2">
    <location>
        <begin position="394"/>
        <end position="413"/>
    </location>
</feature>
<feature type="transmembrane region" description="Helical" evidence="2">
    <location>
        <begin position="58"/>
        <end position="81"/>
    </location>
</feature>
<feature type="transmembrane region" description="Helical" evidence="2">
    <location>
        <begin position="425"/>
        <end position="444"/>
    </location>
</feature>
<evidence type="ECO:0000256" key="2">
    <source>
        <dbReference type="SAM" id="Phobius"/>
    </source>
</evidence>
<name>A0A8J3LN75_9ACTN</name>
<keyword evidence="2" id="KW-1133">Transmembrane helix</keyword>
<dbReference type="SUPFAM" id="SSF56300">
    <property type="entry name" value="Metallo-dependent phosphatases"/>
    <property type="match status" value="1"/>
</dbReference>
<dbReference type="EMBL" id="BONU01000011">
    <property type="protein sequence ID" value="GIG73790.1"/>
    <property type="molecule type" value="Genomic_DNA"/>
</dbReference>
<comment type="caution">
    <text evidence="3">The sequence shown here is derived from an EMBL/GenBank/DDBJ whole genome shotgun (WGS) entry which is preliminary data.</text>
</comment>
<proteinExistence type="predicted"/>
<keyword evidence="2" id="KW-0472">Membrane</keyword>
<accession>A0A8J3LN75</accession>
<feature type="region of interest" description="Disordered" evidence="1">
    <location>
        <begin position="1"/>
        <end position="49"/>
    </location>
</feature>
<dbReference type="Gene3D" id="3.60.21.10">
    <property type="match status" value="1"/>
</dbReference>
<dbReference type="AlphaFoldDB" id="A0A8J3LN75"/>
<keyword evidence="4" id="KW-1185">Reference proteome</keyword>
<protein>
    <recommendedName>
        <fullName evidence="5">Metallophosphoesterase</fullName>
    </recommendedName>
</protein>
<reference evidence="3" key="1">
    <citation type="submission" date="2021-01" db="EMBL/GenBank/DDBJ databases">
        <title>Whole genome shotgun sequence of Planosporangium flavigriseum NBRC 105377.</title>
        <authorList>
            <person name="Komaki H."/>
            <person name="Tamura T."/>
        </authorList>
    </citation>
    <scope>NUCLEOTIDE SEQUENCE</scope>
    <source>
        <strain evidence="3">NBRC 105377</strain>
    </source>
</reference>
<feature type="compositionally biased region" description="Basic and acidic residues" evidence="1">
    <location>
        <begin position="1"/>
        <end position="10"/>
    </location>
</feature>
<dbReference type="PANTHER" id="PTHR34211:SF3">
    <property type="entry name" value="CALCINEURIN-LIKE METALLO-PHOSPHOESTERASE SUPERFAMILY PROTEIN"/>
    <property type="match status" value="1"/>
</dbReference>
<evidence type="ECO:0008006" key="5">
    <source>
        <dbReference type="Google" id="ProtNLM"/>
    </source>
</evidence>
<feature type="compositionally biased region" description="Pro residues" evidence="1">
    <location>
        <begin position="19"/>
        <end position="32"/>
    </location>
</feature>
<keyword evidence="2" id="KW-0812">Transmembrane</keyword>
<organism evidence="3 4">
    <name type="scientific">Planosporangium flavigriseum</name>
    <dbReference type="NCBI Taxonomy" id="373681"/>
    <lineage>
        <taxon>Bacteria</taxon>
        <taxon>Bacillati</taxon>
        <taxon>Actinomycetota</taxon>
        <taxon>Actinomycetes</taxon>
        <taxon>Micromonosporales</taxon>
        <taxon>Micromonosporaceae</taxon>
        <taxon>Planosporangium</taxon>
    </lineage>
</organism>
<feature type="transmembrane region" description="Helical" evidence="2">
    <location>
        <begin position="491"/>
        <end position="516"/>
    </location>
</feature>
<feature type="transmembrane region" description="Helical" evidence="2">
    <location>
        <begin position="456"/>
        <end position="479"/>
    </location>
</feature>
<evidence type="ECO:0000313" key="3">
    <source>
        <dbReference type="EMBL" id="GIG73790.1"/>
    </source>
</evidence>
<gene>
    <name evidence="3" type="ORF">Pfl04_21940</name>
</gene>